<gene>
    <name evidence="1" type="ORF">E2C01_064133</name>
</gene>
<name>A0A5B7HCA0_PORTR</name>
<reference evidence="1 2" key="1">
    <citation type="submission" date="2019-05" db="EMBL/GenBank/DDBJ databases">
        <title>Another draft genome of Portunus trituberculatus and its Hox gene families provides insights of decapod evolution.</title>
        <authorList>
            <person name="Jeong J.-H."/>
            <person name="Song I."/>
            <person name="Kim S."/>
            <person name="Choi T."/>
            <person name="Kim D."/>
            <person name="Ryu S."/>
            <person name="Kim W."/>
        </authorList>
    </citation>
    <scope>NUCLEOTIDE SEQUENCE [LARGE SCALE GENOMIC DNA]</scope>
    <source>
        <tissue evidence="1">Muscle</tissue>
    </source>
</reference>
<dbReference type="EMBL" id="VSRR010030185">
    <property type="protein sequence ID" value="MPC69900.1"/>
    <property type="molecule type" value="Genomic_DNA"/>
</dbReference>
<accession>A0A5B7HCA0</accession>
<proteinExistence type="predicted"/>
<dbReference type="AlphaFoldDB" id="A0A5B7HCA0"/>
<evidence type="ECO:0000313" key="1">
    <source>
        <dbReference type="EMBL" id="MPC69900.1"/>
    </source>
</evidence>
<organism evidence="1 2">
    <name type="scientific">Portunus trituberculatus</name>
    <name type="common">Swimming crab</name>
    <name type="synonym">Neptunus trituberculatus</name>
    <dbReference type="NCBI Taxonomy" id="210409"/>
    <lineage>
        <taxon>Eukaryota</taxon>
        <taxon>Metazoa</taxon>
        <taxon>Ecdysozoa</taxon>
        <taxon>Arthropoda</taxon>
        <taxon>Crustacea</taxon>
        <taxon>Multicrustacea</taxon>
        <taxon>Malacostraca</taxon>
        <taxon>Eumalacostraca</taxon>
        <taxon>Eucarida</taxon>
        <taxon>Decapoda</taxon>
        <taxon>Pleocyemata</taxon>
        <taxon>Brachyura</taxon>
        <taxon>Eubrachyura</taxon>
        <taxon>Portunoidea</taxon>
        <taxon>Portunidae</taxon>
        <taxon>Portuninae</taxon>
        <taxon>Portunus</taxon>
    </lineage>
</organism>
<protein>
    <submittedName>
        <fullName evidence="1">Uncharacterized protein</fullName>
    </submittedName>
</protein>
<dbReference type="Proteomes" id="UP000324222">
    <property type="component" value="Unassembled WGS sequence"/>
</dbReference>
<evidence type="ECO:0000313" key="2">
    <source>
        <dbReference type="Proteomes" id="UP000324222"/>
    </source>
</evidence>
<sequence>MEFTSPYCSEKNIKPCCEKNTQQSVQVISIKNFTSIEEPT</sequence>
<comment type="caution">
    <text evidence="1">The sequence shown here is derived from an EMBL/GenBank/DDBJ whole genome shotgun (WGS) entry which is preliminary data.</text>
</comment>
<keyword evidence="2" id="KW-1185">Reference proteome</keyword>